<sequence>MPETRDVTISAAAYARLAAAAEAEGVSVRAYLERIAEGIAPERPGQDTRRPAAGSGPDRRLVALGVGDPRRGASGRM</sequence>
<name>A0ABP6ATT7_9ACTN</name>
<reference evidence="3" key="1">
    <citation type="journal article" date="2019" name="Int. J. Syst. Evol. Microbiol.">
        <title>The Global Catalogue of Microorganisms (GCM) 10K type strain sequencing project: providing services to taxonomists for standard genome sequencing and annotation.</title>
        <authorList>
            <consortium name="The Broad Institute Genomics Platform"/>
            <consortium name="The Broad Institute Genome Sequencing Center for Infectious Disease"/>
            <person name="Wu L."/>
            <person name="Ma J."/>
        </authorList>
    </citation>
    <scope>NUCLEOTIDE SEQUENCE [LARGE SCALE GENOMIC DNA]</scope>
    <source>
        <strain evidence="3">JCM 6924</strain>
    </source>
</reference>
<gene>
    <name evidence="2" type="ORF">GCM10010423_15420</name>
</gene>
<evidence type="ECO:0008006" key="4">
    <source>
        <dbReference type="Google" id="ProtNLM"/>
    </source>
</evidence>
<accession>A0ABP6ATT7</accession>
<keyword evidence="3" id="KW-1185">Reference proteome</keyword>
<dbReference type="RefSeq" id="WP_344535330.1">
    <property type="nucleotide sequence ID" value="NZ_BAAATM010000003.1"/>
</dbReference>
<dbReference type="Proteomes" id="UP001501095">
    <property type="component" value="Unassembled WGS sequence"/>
</dbReference>
<protein>
    <recommendedName>
        <fullName evidence="4">Antitoxin</fullName>
    </recommendedName>
</protein>
<evidence type="ECO:0000256" key="1">
    <source>
        <dbReference type="SAM" id="MobiDB-lite"/>
    </source>
</evidence>
<organism evidence="2 3">
    <name type="scientific">Streptomyces levis</name>
    <dbReference type="NCBI Taxonomy" id="285566"/>
    <lineage>
        <taxon>Bacteria</taxon>
        <taxon>Bacillati</taxon>
        <taxon>Actinomycetota</taxon>
        <taxon>Actinomycetes</taxon>
        <taxon>Kitasatosporales</taxon>
        <taxon>Streptomycetaceae</taxon>
        <taxon>Streptomyces</taxon>
    </lineage>
</organism>
<feature type="region of interest" description="Disordered" evidence="1">
    <location>
        <begin position="39"/>
        <end position="77"/>
    </location>
</feature>
<proteinExistence type="predicted"/>
<comment type="caution">
    <text evidence="2">The sequence shown here is derived from an EMBL/GenBank/DDBJ whole genome shotgun (WGS) entry which is preliminary data.</text>
</comment>
<evidence type="ECO:0000313" key="2">
    <source>
        <dbReference type="EMBL" id="GAA2523230.1"/>
    </source>
</evidence>
<dbReference type="EMBL" id="BAAATM010000003">
    <property type="protein sequence ID" value="GAA2523230.1"/>
    <property type="molecule type" value="Genomic_DNA"/>
</dbReference>
<evidence type="ECO:0000313" key="3">
    <source>
        <dbReference type="Proteomes" id="UP001501095"/>
    </source>
</evidence>